<dbReference type="KEGG" id="aaq:AOC05_11000"/>
<dbReference type="InterPro" id="IPR036390">
    <property type="entry name" value="WH_DNA-bd_sf"/>
</dbReference>
<reference evidence="2" key="1">
    <citation type="submission" date="2015-09" db="EMBL/GenBank/DDBJ databases">
        <title>Complete genome of Arthrobacter alpinus strain R3.8.</title>
        <authorList>
            <person name="See-Too W.S."/>
            <person name="Chan K.G."/>
        </authorList>
    </citation>
    <scope>NUCLEOTIDE SEQUENCE [LARGE SCALE GENOMIC DNA]</scope>
    <source>
        <strain evidence="2">R3.8</strain>
    </source>
</reference>
<keyword evidence="2" id="KW-1185">Reference proteome</keyword>
<dbReference type="InterPro" id="IPR011991">
    <property type="entry name" value="ArsR-like_HTH"/>
</dbReference>
<dbReference type="SUPFAM" id="SSF46785">
    <property type="entry name" value="Winged helix' DNA-binding domain"/>
    <property type="match status" value="1"/>
</dbReference>
<dbReference type="Proteomes" id="UP000062833">
    <property type="component" value="Chromosome"/>
</dbReference>
<evidence type="ECO:0008006" key="3">
    <source>
        <dbReference type="Google" id="ProtNLM"/>
    </source>
</evidence>
<dbReference type="InterPro" id="IPR036388">
    <property type="entry name" value="WH-like_DNA-bd_sf"/>
</dbReference>
<dbReference type="CDD" id="cd00090">
    <property type="entry name" value="HTH_ARSR"/>
    <property type="match status" value="1"/>
</dbReference>
<gene>
    <name evidence="1" type="ORF">AOC05_11000</name>
</gene>
<dbReference type="OrthoDB" id="3399802at2"/>
<dbReference type="EMBL" id="CP012677">
    <property type="protein sequence ID" value="ALE94174.1"/>
    <property type="molecule type" value="Genomic_DNA"/>
</dbReference>
<sequence>MVALRSGLDDGQRLAAVASLGDPLRKKLFELVRDSGHALSRDDCAAGLGLPRSTIRAHLDRLVEERLLLVEFRKMGERTGPGSGRPTKLYTAAHSEVSASVPPRHYDLAASLLAAAVQHSIDTGTDIEKSLAQVAYREGQRRGAAAGDIHQLLHSAGYSPEPDGEGGTIMANCPFHRLSQDHTGVVCSLNGSLLSGALEGCGDQRHDLAPDANISHCCARLLPRSGPPR</sequence>
<organism evidence="1 2">
    <name type="scientific">Arthrobacter alpinus</name>
    <dbReference type="NCBI Taxonomy" id="656366"/>
    <lineage>
        <taxon>Bacteria</taxon>
        <taxon>Bacillati</taxon>
        <taxon>Actinomycetota</taxon>
        <taxon>Actinomycetes</taxon>
        <taxon>Micrococcales</taxon>
        <taxon>Micrococcaceae</taxon>
        <taxon>Arthrobacter</taxon>
    </lineage>
</organism>
<name>A0A0M5LY77_9MICC</name>
<dbReference type="PATRIC" id="fig|656366.3.peg.2372"/>
<dbReference type="Gene3D" id="1.10.10.10">
    <property type="entry name" value="Winged helix-like DNA-binding domain superfamily/Winged helix DNA-binding domain"/>
    <property type="match status" value="1"/>
</dbReference>
<protein>
    <recommendedName>
        <fullName evidence="3">Transcriptional regulator</fullName>
    </recommendedName>
</protein>
<proteinExistence type="predicted"/>
<accession>A0A0M5LY77</accession>
<evidence type="ECO:0000313" key="2">
    <source>
        <dbReference type="Proteomes" id="UP000062833"/>
    </source>
</evidence>
<dbReference type="AlphaFoldDB" id="A0A0M5LY77"/>
<evidence type="ECO:0000313" key="1">
    <source>
        <dbReference type="EMBL" id="ALE94174.1"/>
    </source>
</evidence>